<dbReference type="InterPro" id="IPR011013">
    <property type="entry name" value="Gal_mutarotase_sf_dom"/>
</dbReference>
<feature type="binding site" evidence="3">
    <location>
        <begin position="357"/>
        <end position="358"/>
    </location>
    <ligand>
        <name>substrate</name>
    </ligand>
</feature>
<dbReference type="InterPro" id="IPR017045">
    <property type="entry name" value="Malt_Pase/Glycosyl_Hdrlase"/>
</dbReference>
<dbReference type="Pfam" id="PF03636">
    <property type="entry name" value="Glyco_hydro_65N"/>
    <property type="match status" value="1"/>
</dbReference>
<sequence>MKHYLTQDPWNIVEESFHRDYNEITESVMSIGNGRLGGRGSFEEKFSGKTMLGHYVAGVYYPDKTRVGWWKNGYPEYFAKVLNAANWIGIDIDIEYETLDLNTCEVRNFRRVLNMQEGYLERQFVARLKSGKEVEVNAKRFYSIVDDESGAIRYAIKPLNFDAKITITPYIDGAVRNRDANYDETFWDEVRKETAYGEAYIELRTRKTGFHVATGMCVEIEQGGEKVDYQSQPIKYEKYVANRITLDCREGQETVIYKYGVNLSSLNYDSDTLIKEAHKYIQRISRKGFDKMLFEQKQAWADKWKTNDIVIEGDVAAQQGIRFNIFQLNQTYTGEDERLNIGPKGFTGEKYGGSTYWDTEAYCLPFYLSTADQKVARNLLIYRYKQLGKAIENAQKLGFRAGAALYPMVTMNGEECHNEWEITFEEIHRNGAIAYAIFDYVRYTGDEQYLVDYGLEVLIAISRFWSQRVNWSTKKEKYVMLGVTGPNEYENNVNNNWYTNYIAAWTLRYTIEAVNKVKILDQEKYADLIDRIHFREEKEIEKATHIVDTMHFPFDEERQVYLQQDGFLDKELMPVSDIPKGQRPINQNWSWDRILRSCFIKQADVLQGLYFFEHEHGHDFVRKNFDFYEPMTVHESSLSPCVHSILASSLGMKEKAYEMYLRTARLDLDDYNNDTEDGCHITSMAGTWLAVVKGFGGMRVGLELPKEQKEIVKKARKENKTEWVILPPIPQSINYQLVLRPYCPENWQSFSFKIRFRGALLDVITTQQNVTIHNFSKESITLCLYNEEVTIQPESEVTTPIPS</sequence>
<name>A0A927ASR8_9BACT</name>
<dbReference type="Pfam" id="PF03632">
    <property type="entry name" value="Glyco_hydro_65m"/>
    <property type="match status" value="1"/>
</dbReference>
<dbReference type="InterPro" id="IPR037018">
    <property type="entry name" value="GH65_N"/>
</dbReference>
<evidence type="ECO:0000256" key="1">
    <source>
        <dbReference type="ARBA" id="ARBA00006768"/>
    </source>
</evidence>
<dbReference type="GO" id="GO:0005975">
    <property type="term" value="P:carbohydrate metabolic process"/>
    <property type="evidence" value="ECO:0007669"/>
    <property type="project" value="InterPro"/>
</dbReference>
<organism evidence="7 8">
    <name type="scientific">Spirosoma profusum</name>
    <dbReference type="NCBI Taxonomy" id="2771354"/>
    <lineage>
        <taxon>Bacteria</taxon>
        <taxon>Pseudomonadati</taxon>
        <taxon>Bacteroidota</taxon>
        <taxon>Cytophagia</taxon>
        <taxon>Cytophagales</taxon>
        <taxon>Cytophagaceae</taxon>
        <taxon>Spirosoma</taxon>
    </lineage>
</organism>
<dbReference type="AlphaFoldDB" id="A0A927ASR8"/>
<evidence type="ECO:0000313" key="7">
    <source>
        <dbReference type="EMBL" id="MBD2701685.1"/>
    </source>
</evidence>
<dbReference type="InterPro" id="IPR005195">
    <property type="entry name" value="Glyco_hydro_65_M"/>
</dbReference>
<dbReference type="PIRSF" id="PIRSF036289">
    <property type="entry name" value="Glycosyl_hydrolase_malt_phosph"/>
    <property type="match status" value="1"/>
</dbReference>
<dbReference type="InterPro" id="IPR012341">
    <property type="entry name" value="6hp_glycosidase-like_sf"/>
</dbReference>
<dbReference type="Proteomes" id="UP000598820">
    <property type="component" value="Unassembled WGS sequence"/>
</dbReference>
<dbReference type="GO" id="GO:0016757">
    <property type="term" value="F:glycosyltransferase activity"/>
    <property type="evidence" value="ECO:0007669"/>
    <property type="project" value="UniProtKB-ARBA"/>
</dbReference>
<evidence type="ECO:0000259" key="4">
    <source>
        <dbReference type="Pfam" id="PF03632"/>
    </source>
</evidence>
<keyword evidence="7" id="KW-0378">Hydrolase</keyword>
<evidence type="ECO:0000256" key="3">
    <source>
        <dbReference type="PIRSR" id="PIRSR036289-51"/>
    </source>
</evidence>
<dbReference type="InterPro" id="IPR005196">
    <property type="entry name" value="Glyco_hydro_65_N"/>
</dbReference>
<dbReference type="RefSeq" id="WP_190887542.1">
    <property type="nucleotide sequence ID" value="NZ_JACWZY010000010.1"/>
</dbReference>
<reference evidence="7" key="1">
    <citation type="submission" date="2020-09" db="EMBL/GenBank/DDBJ databases">
        <authorList>
            <person name="Kim M.K."/>
        </authorList>
    </citation>
    <scope>NUCLEOTIDE SEQUENCE</scope>
    <source>
        <strain evidence="7">BT702</strain>
    </source>
</reference>
<comment type="caution">
    <text evidence="7">The sequence shown here is derived from an EMBL/GenBank/DDBJ whole genome shotgun (WGS) entry which is preliminary data.</text>
</comment>
<dbReference type="Gene3D" id="2.60.420.10">
    <property type="entry name" value="Maltose phosphorylase, domain 3"/>
    <property type="match status" value="1"/>
</dbReference>
<feature type="active site" description="Proton donor" evidence="2">
    <location>
        <position position="488"/>
    </location>
</feature>
<dbReference type="PANTHER" id="PTHR11051">
    <property type="entry name" value="GLYCOSYL HYDROLASE-RELATED"/>
    <property type="match status" value="1"/>
</dbReference>
<protein>
    <submittedName>
        <fullName evidence="7">Glycoside hydrolase family 65 protein</fullName>
    </submittedName>
</protein>
<dbReference type="GO" id="GO:0030246">
    <property type="term" value="F:carbohydrate binding"/>
    <property type="evidence" value="ECO:0007669"/>
    <property type="project" value="InterPro"/>
</dbReference>
<dbReference type="InterPro" id="IPR005194">
    <property type="entry name" value="Glyco_hydro_65_C"/>
</dbReference>
<dbReference type="NCBIfam" id="NF010380">
    <property type="entry name" value="PRK13807.1"/>
    <property type="match status" value="1"/>
</dbReference>
<feature type="domain" description="Glycoside hydrolase family 65 N-terminal" evidence="6">
    <location>
        <begin position="14"/>
        <end position="265"/>
    </location>
</feature>
<feature type="domain" description="Glycoside hydrolase family 65 C-terminal" evidence="5">
    <location>
        <begin position="736"/>
        <end position="790"/>
    </location>
</feature>
<dbReference type="EMBL" id="JACWZY010000010">
    <property type="protein sequence ID" value="MBD2701685.1"/>
    <property type="molecule type" value="Genomic_DNA"/>
</dbReference>
<evidence type="ECO:0000313" key="8">
    <source>
        <dbReference type="Proteomes" id="UP000598820"/>
    </source>
</evidence>
<dbReference type="SUPFAM" id="SSF74650">
    <property type="entry name" value="Galactose mutarotase-like"/>
    <property type="match status" value="1"/>
</dbReference>
<keyword evidence="8" id="KW-1185">Reference proteome</keyword>
<dbReference type="Gene3D" id="1.50.10.10">
    <property type="match status" value="1"/>
</dbReference>
<comment type="similarity">
    <text evidence="1">Belongs to the glycosyl hydrolase 65 family.</text>
</comment>
<evidence type="ECO:0000256" key="2">
    <source>
        <dbReference type="PIRSR" id="PIRSR036289-50"/>
    </source>
</evidence>
<dbReference type="SUPFAM" id="SSF48208">
    <property type="entry name" value="Six-hairpin glycosidases"/>
    <property type="match status" value="1"/>
</dbReference>
<gene>
    <name evidence="7" type="ORF">IC229_13625</name>
</gene>
<dbReference type="GO" id="GO:0004553">
    <property type="term" value="F:hydrolase activity, hydrolyzing O-glycosyl compounds"/>
    <property type="evidence" value="ECO:0007669"/>
    <property type="project" value="TreeGrafter"/>
</dbReference>
<feature type="binding site" evidence="3">
    <location>
        <begin position="601"/>
        <end position="602"/>
    </location>
    <ligand>
        <name>substrate</name>
    </ligand>
</feature>
<feature type="domain" description="Glycoside hydrolase family 65 central catalytic" evidence="4">
    <location>
        <begin position="322"/>
        <end position="688"/>
    </location>
</feature>
<evidence type="ECO:0000259" key="6">
    <source>
        <dbReference type="Pfam" id="PF03636"/>
    </source>
</evidence>
<evidence type="ECO:0000259" key="5">
    <source>
        <dbReference type="Pfam" id="PF03633"/>
    </source>
</evidence>
<dbReference type="Gene3D" id="2.70.98.40">
    <property type="entry name" value="Glycoside hydrolase, family 65, N-terminal domain"/>
    <property type="match status" value="1"/>
</dbReference>
<dbReference type="Pfam" id="PF03633">
    <property type="entry name" value="Glyco_hydro_65C"/>
    <property type="match status" value="1"/>
</dbReference>
<dbReference type="PANTHER" id="PTHR11051:SF14">
    <property type="entry name" value="MALTOSE PHOSPHORYLASE"/>
    <property type="match status" value="1"/>
</dbReference>
<proteinExistence type="inferred from homology"/>
<accession>A0A927ASR8</accession>
<dbReference type="InterPro" id="IPR008928">
    <property type="entry name" value="6-hairpin_glycosidase_sf"/>
</dbReference>